<feature type="domain" description="Epoxide hydrolase N-terminal" evidence="4">
    <location>
        <begin position="3"/>
        <end position="107"/>
    </location>
</feature>
<protein>
    <recommendedName>
        <fullName evidence="4">Epoxide hydrolase N-terminal domain-containing protein</fullName>
    </recommendedName>
</protein>
<dbReference type="Pfam" id="PF06441">
    <property type="entry name" value="EHN"/>
    <property type="match status" value="1"/>
</dbReference>
<evidence type="ECO:0000256" key="3">
    <source>
        <dbReference type="ARBA" id="ARBA00022801"/>
    </source>
</evidence>
<dbReference type="EMBL" id="VSSQ01004899">
    <property type="protein sequence ID" value="MPM27066.1"/>
    <property type="molecule type" value="Genomic_DNA"/>
</dbReference>
<reference evidence="5" key="1">
    <citation type="submission" date="2019-08" db="EMBL/GenBank/DDBJ databases">
        <authorList>
            <person name="Kucharzyk K."/>
            <person name="Murdoch R.W."/>
            <person name="Higgins S."/>
            <person name="Loffler F."/>
        </authorList>
    </citation>
    <scope>NUCLEOTIDE SEQUENCE</scope>
</reference>
<name>A0A644YEY8_9ZZZZ</name>
<comment type="caution">
    <text evidence="5">The sequence shown here is derived from an EMBL/GenBank/DDBJ whole genome shotgun (WGS) entry which is preliminary data.</text>
</comment>
<keyword evidence="3" id="KW-0378">Hydrolase</keyword>
<gene>
    <name evidence="5" type="ORF">SDC9_73571</name>
</gene>
<accession>A0A644YEY8</accession>
<evidence type="ECO:0000256" key="1">
    <source>
        <dbReference type="ARBA" id="ARBA00010088"/>
    </source>
</evidence>
<dbReference type="InterPro" id="IPR010497">
    <property type="entry name" value="Epoxide_hydro_N"/>
</dbReference>
<organism evidence="5">
    <name type="scientific">bioreactor metagenome</name>
    <dbReference type="NCBI Taxonomy" id="1076179"/>
    <lineage>
        <taxon>unclassified sequences</taxon>
        <taxon>metagenomes</taxon>
        <taxon>ecological metagenomes</taxon>
    </lineage>
</organism>
<dbReference type="Gene3D" id="3.40.50.1820">
    <property type="entry name" value="alpha/beta hydrolase"/>
    <property type="match status" value="1"/>
</dbReference>
<evidence type="ECO:0000313" key="5">
    <source>
        <dbReference type="EMBL" id="MPM27066.1"/>
    </source>
</evidence>
<proteinExistence type="inferred from homology"/>
<dbReference type="PIRSF" id="PIRSF001112">
    <property type="entry name" value="Epoxide_hydrolase"/>
    <property type="match status" value="1"/>
</dbReference>
<dbReference type="PRINTS" id="PR00412">
    <property type="entry name" value="EPOXHYDRLASE"/>
</dbReference>
<keyword evidence="2" id="KW-0058">Aromatic hydrocarbons catabolism</keyword>
<dbReference type="InterPro" id="IPR016292">
    <property type="entry name" value="Epoxide_hydrolase"/>
</dbReference>
<dbReference type="PANTHER" id="PTHR21661:SF35">
    <property type="entry name" value="EPOXIDE HYDROLASE"/>
    <property type="match status" value="1"/>
</dbReference>
<dbReference type="GO" id="GO:0004301">
    <property type="term" value="F:epoxide hydrolase activity"/>
    <property type="evidence" value="ECO:0007669"/>
    <property type="project" value="TreeGrafter"/>
</dbReference>
<evidence type="ECO:0000259" key="4">
    <source>
        <dbReference type="Pfam" id="PF06441"/>
    </source>
</evidence>
<dbReference type="SUPFAM" id="SSF53474">
    <property type="entry name" value="alpha/beta-Hydrolases"/>
    <property type="match status" value="1"/>
</dbReference>
<sequence>MSIREFKIRIPDEQLNDLSSRLKNTKWAYQMLDNEWKLGTNRHYLKSLVTYWTNCYNWREQEQILNQYPQYKCKIDDVDIHFFHIKGKEKNSTPLILSHGWPDSFIRYQKIIPLLTDPVSYGGKTSDSFDLIIPSLPGFGFSTMSELKGINNNMIADLWAKLMIDELGYSKFGAAGGDMGSGITRYLAQKYSEYLIGIHLTDVGIIRSIILSEDSKLSEEEKEYKRSSQNWIANEGAYMSIQSTKPQTLSYGLSDSPVGLAAWIIEKFYSWSDIGDNFEAKYSMDELLNNISIYWFTNSIASTIRMYHENTNTLPPLSRIEVPTALALFRKDILLPPKEWVENNYNLKQWTEIPKGGHFTAFEEPILFSDDVRKFFHALK</sequence>
<dbReference type="PANTHER" id="PTHR21661">
    <property type="entry name" value="EPOXIDE HYDROLASE 1-RELATED"/>
    <property type="match status" value="1"/>
</dbReference>
<dbReference type="AlphaFoldDB" id="A0A644YEY8"/>
<dbReference type="InterPro" id="IPR000639">
    <property type="entry name" value="Epox_hydrolase-like"/>
</dbReference>
<comment type="similarity">
    <text evidence="1">Belongs to the peptidase S33 family.</text>
</comment>
<dbReference type="GO" id="GO:0097176">
    <property type="term" value="P:epoxide metabolic process"/>
    <property type="evidence" value="ECO:0007669"/>
    <property type="project" value="TreeGrafter"/>
</dbReference>
<evidence type="ECO:0000256" key="2">
    <source>
        <dbReference type="ARBA" id="ARBA00022797"/>
    </source>
</evidence>
<dbReference type="InterPro" id="IPR029058">
    <property type="entry name" value="AB_hydrolase_fold"/>
</dbReference>